<organism evidence="2 3">
    <name type="scientific">Phytophthora rubi</name>
    <dbReference type="NCBI Taxonomy" id="129364"/>
    <lineage>
        <taxon>Eukaryota</taxon>
        <taxon>Sar</taxon>
        <taxon>Stramenopiles</taxon>
        <taxon>Oomycota</taxon>
        <taxon>Peronosporomycetes</taxon>
        <taxon>Peronosporales</taxon>
        <taxon>Peronosporaceae</taxon>
        <taxon>Phytophthora</taxon>
    </lineage>
</organism>
<dbReference type="Proteomes" id="UP000435112">
    <property type="component" value="Unassembled WGS sequence"/>
</dbReference>
<evidence type="ECO:0000313" key="1">
    <source>
        <dbReference type="EMBL" id="KAE8979981.1"/>
    </source>
</evidence>
<dbReference type="EMBL" id="QXFU01002941">
    <property type="protein sequence ID" value="KAE8979981.1"/>
    <property type="molecule type" value="Genomic_DNA"/>
</dbReference>
<evidence type="ECO:0000313" key="2">
    <source>
        <dbReference type="EMBL" id="KAE9291128.1"/>
    </source>
</evidence>
<reference evidence="2 3" key="1">
    <citation type="submission" date="2018-08" db="EMBL/GenBank/DDBJ databases">
        <title>Genomic investigation of the strawberry pathogen Phytophthora fragariae indicates pathogenicity is determined by transcriptional variation in three key races.</title>
        <authorList>
            <person name="Adams T.M."/>
            <person name="Armitage A.D."/>
            <person name="Sobczyk M.K."/>
            <person name="Bates H.J."/>
            <person name="Dunwell J.M."/>
            <person name="Nellist C.F."/>
            <person name="Harrison R.J."/>
        </authorList>
    </citation>
    <scope>NUCLEOTIDE SEQUENCE [LARGE SCALE GENOMIC DNA]</scope>
    <source>
        <strain evidence="1 4">SCRP324</strain>
        <strain evidence="2 3">SCRP333</strain>
    </source>
</reference>
<dbReference type="Proteomes" id="UP000434957">
    <property type="component" value="Unassembled WGS sequence"/>
</dbReference>
<evidence type="ECO:0000313" key="3">
    <source>
        <dbReference type="Proteomes" id="UP000434957"/>
    </source>
</evidence>
<sequence length="50" mass="5273">MEVQEPPVLGETIQLPPVLSEEITGPFVQGETNSVVRGGQVAARAGRGDR</sequence>
<keyword evidence="3" id="KW-1185">Reference proteome</keyword>
<evidence type="ECO:0000313" key="4">
    <source>
        <dbReference type="Proteomes" id="UP000435112"/>
    </source>
</evidence>
<dbReference type="EMBL" id="QXFT01002947">
    <property type="protein sequence ID" value="KAE9291128.1"/>
    <property type="molecule type" value="Genomic_DNA"/>
</dbReference>
<gene>
    <name evidence="1" type="ORF">PR002_g24262</name>
    <name evidence="2" type="ORF">PR003_g25119</name>
</gene>
<proteinExistence type="predicted"/>
<accession>A0A6A4CS78</accession>
<comment type="caution">
    <text evidence="2">The sequence shown here is derived from an EMBL/GenBank/DDBJ whole genome shotgun (WGS) entry which is preliminary data.</text>
</comment>
<dbReference type="AlphaFoldDB" id="A0A6A4CS78"/>
<protein>
    <submittedName>
        <fullName evidence="2">Uncharacterized protein</fullName>
    </submittedName>
</protein>
<name>A0A6A4CS78_9STRA</name>